<dbReference type="EMBL" id="CP029190">
    <property type="protein sequence ID" value="QES46692.1"/>
    <property type="molecule type" value="Genomic_DNA"/>
</dbReference>
<dbReference type="OrthoDB" id="4213256at2"/>
<name>A0A5P2CUT2_STRVZ</name>
<sequence length="163" mass="17791">MTKGTDARKNFQELPVRTPEDVPEGYPLAWLAERYDLHGEKLSNNALPEGFDEKDAERGTADDAVARLALGEAIRRSVTGFHGNRIHEALLLGATWHEVAGALGIGTDQAREVLRSHADRQYRVRMELAAEGSSLGLSEEEHAVALALTALGDDEPYRGGFRG</sequence>
<dbReference type="RefSeq" id="WP_150205572.1">
    <property type="nucleotide sequence ID" value="NZ_CP029190.1"/>
</dbReference>
<evidence type="ECO:0000313" key="2">
    <source>
        <dbReference type="Proteomes" id="UP000325211"/>
    </source>
</evidence>
<proteinExistence type="predicted"/>
<reference evidence="1 2" key="1">
    <citation type="submission" date="2018-05" db="EMBL/GenBank/DDBJ databases">
        <title>Streptomyces venezuelae.</title>
        <authorList>
            <person name="Kim W."/>
            <person name="Lee N."/>
            <person name="Cho B.-K."/>
        </authorList>
    </citation>
    <scope>NUCLEOTIDE SEQUENCE [LARGE SCALE GENOMIC DNA]</scope>
    <source>
        <strain evidence="1 2">ATCC 21782</strain>
    </source>
</reference>
<evidence type="ECO:0000313" key="1">
    <source>
        <dbReference type="EMBL" id="QES46692.1"/>
    </source>
</evidence>
<dbReference type="Proteomes" id="UP000325211">
    <property type="component" value="Chromosome"/>
</dbReference>
<organism evidence="1 2">
    <name type="scientific">Streptomyces venezuelae</name>
    <dbReference type="NCBI Taxonomy" id="54571"/>
    <lineage>
        <taxon>Bacteria</taxon>
        <taxon>Bacillati</taxon>
        <taxon>Actinomycetota</taxon>
        <taxon>Actinomycetes</taxon>
        <taxon>Kitasatosporales</taxon>
        <taxon>Streptomycetaceae</taxon>
        <taxon>Streptomyces</taxon>
    </lineage>
</organism>
<protein>
    <submittedName>
        <fullName evidence="1">Uncharacterized protein</fullName>
    </submittedName>
</protein>
<dbReference type="AlphaFoldDB" id="A0A5P2CUT2"/>
<accession>A0A5P2CUT2</accession>
<gene>
    <name evidence="1" type="ORF">DEJ50_01320</name>
</gene>